<feature type="region of interest" description="Disordered" evidence="2">
    <location>
        <begin position="19"/>
        <end position="70"/>
    </location>
</feature>
<dbReference type="InterPro" id="IPR009991">
    <property type="entry name" value="DCTN3"/>
</dbReference>
<feature type="coiled-coil region" evidence="1">
    <location>
        <begin position="286"/>
        <end position="316"/>
    </location>
</feature>
<dbReference type="GO" id="GO:0061640">
    <property type="term" value="P:cytoskeleton-dependent cytokinesis"/>
    <property type="evidence" value="ECO:0007669"/>
    <property type="project" value="InterPro"/>
</dbReference>
<dbReference type="OrthoDB" id="16729at2759"/>
<dbReference type="PANTHER" id="PTHR28360:SF1">
    <property type="entry name" value="DYNACTIN SUBUNIT 3"/>
    <property type="match status" value="1"/>
</dbReference>
<proteinExistence type="predicted"/>
<dbReference type="EMBL" id="JAACJO010000002">
    <property type="protein sequence ID" value="KAF5362280.1"/>
    <property type="molecule type" value="Genomic_DNA"/>
</dbReference>
<comment type="caution">
    <text evidence="3">The sequence shown here is derived from an EMBL/GenBank/DDBJ whole genome shotgun (WGS) entry which is preliminary data.</text>
</comment>
<keyword evidence="4" id="KW-1185">Reference proteome</keyword>
<gene>
    <name evidence="3" type="ORF">D9756_002387</name>
</gene>
<evidence type="ECO:0000256" key="2">
    <source>
        <dbReference type="SAM" id="MobiDB-lite"/>
    </source>
</evidence>
<feature type="compositionally biased region" description="Basic and acidic residues" evidence="2">
    <location>
        <begin position="126"/>
        <end position="140"/>
    </location>
</feature>
<accession>A0A8H5GCM3</accession>
<feature type="compositionally biased region" description="Low complexity" evidence="2">
    <location>
        <begin position="21"/>
        <end position="51"/>
    </location>
</feature>
<dbReference type="Proteomes" id="UP000559027">
    <property type="component" value="Unassembled WGS sequence"/>
</dbReference>
<evidence type="ECO:0000256" key="1">
    <source>
        <dbReference type="SAM" id="Coils"/>
    </source>
</evidence>
<protein>
    <submittedName>
        <fullName evidence="3">Uncharacterized protein</fullName>
    </submittedName>
</protein>
<organism evidence="3 4">
    <name type="scientific">Leucocoprinus leucothites</name>
    <dbReference type="NCBI Taxonomy" id="201217"/>
    <lineage>
        <taxon>Eukaryota</taxon>
        <taxon>Fungi</taxon>
        <taxon>Dikarya</taxon>
        <taxon>Basidiomycota</taxon>
        <taxon>Agaricomycotina</taxon>
        <taxon>Agaricomycetes</taxon>
        <taxon>Agaricomycetidae</taxon>
        <taxon>Agaricales</taxon>
        <taxon>Agaricineae</taxon>
        <taxon>Agaricaceae</taxon>
        <taxon>Leucocoprinus</taxon>
    </lineage>
</organism>
<sequence>MANIGSAFLGDLQAKRIRHLSSPTGSIGATSPPSSPPATTTQNNHMSISQPLSPPPQEPQSTSRSQRDEELRKAWVALASPPLKTTIDPILALELRVQWLEALVLGISGPAQTSNSSASKNGATGADRKSSIGMEKEQKGRGNFRSLRGKAGEKSKENEKDKGKGKESTATLARLTEDVTKRLNTIVEANEGLRKFMDTYEQHAQYLTPTFALSGIIDAPLPSTPTSDNQEGKTLGSSLLPMYENMSPQELEAFLAELEPDVRAADRDMLEIESLVGKGVTGSGKLGDYEALKPRLQKLIKEHEEDARLASDLERRVAKLVERHVNHVDTLSELFVAWDDTLLEAESRANKLEKDARERQRLGLEP</sequence>
<keyword evidence="1" id="KW-0175">Coiled coil</keyword>
<feature type="compositionally biased region" description="Polar residues" evidence="2">
    <location>
        <begin position="110"/>
        <end position="122"/>
    </location>
</feature>
<dbReference type="AlphaFoldDB" id="A0A8H5GCM3"/>
<feature type="compositionally biased region" description="Basic and acidic residues" evidence="2">
    <location>
        <begin position="150"/>
        <end position="167"/>
    </location>
</feature>
<evidence type="ECO:0000313" key="4">
    <source>
        <dbReference type="Proteomes" id="UP000559027"/>
    </source>
</evidence>
<name>A0A8H5GCM3_9AGAR</name>
<feature type="region of interest" description="Disordered" evidence="2">
    <location>
        <begin position="110"/>
        <end position="171"/>
    </location>
</feature>
<reference evidence="3 4" key="1">
    <citation type="journal article" date="2020" name="ISME J.">
        <title>Uncovering the hidden diversity of litter-decomposition mechanisms in mushroom-forming fungi.</title>
        <authorList>
            <person name="Floudas D."/>
            <person name="Bentzer J."/>
            <person name="Ahren D."/>
            <person name="Johansson T."/>
            <person name="Persson P."/>
            <person name="Tunlid A."/>
        </authorList>
    </citation>
    <scope>NUCLEOTIDE SEQUENCE [LARGE SCALE GENOMIC DNA]</scope>
    <source>
        <strain evidence="3 4">CBS 146.42</strain>
    </source>
</reference>
<evidence type="ECO:0000313" key="3">
    <source>
        <dbReference type="EMBL" id="KAF5362280.1"/>
    </source>
</evidence>
<dbReference type="GO" id="GO:0005869">
    <property type="term" value="C:dynactin complex"/>
    <property type="evidence" value="ECO:0007669"/>
    <property type="project" value="InterPro"/>
</dbReference>
<dbReference type="PANTHER" id="PTHR28360">
    <property type="entry name" value="DYNACTIN SUBUNIT 3"/>
    <property type="match status" value="1"/>
</dbReference>